<keyword evidence="9" id="KW-0486">Methionine biosynthesis</keyword>
<dbReference type="EMBL" id="QXWK01000009">
    <property type="protein sequence ID" value="NBH61053.1"/>
    <property type="molecule type" value="Genomic_DNA"/>
</dbReference>
<dbReference type="NCBIfam" id="TIGR00676">
    <property type="entry name" value="fadh2"/>
    <property type="match status" value="1"/>
</dbReference>
<evidence type="ECO:0000256" key="11">
    <source>
        <dbReference type="ARBA" id="ARBA00048628"/>
    </source>
</evidence>
<evidence type="ECO:0000256" key="8">
    <source>
        <dbReference type="ARBA" id="ARBA00023027"/>
    </source>
</evidence>
<dbReference type="Proteomes" id="UP000446866">
    <property type="component" value="Unassembled WGS sequence"/>
</dbReference>
<evidence type="ECO:0000256" key="9">
    <source>
        <dbReference type="ARBA" id="ARBA00023167"/>
    </source>
</evidence>
<dbReference type="RefSeq" id="WP_160201338.1">
    <property type="nucleotide sequence ID" value="NZ_QXWK01000009.1"/>
</dbReference>
<evidence type="ECO:0000313" key="13">
    <source>
        <dbReference type="EMBL" id="NBH61053.1"/>
    </source>
</evidence>
<dbReference type="GO" id="GO:0035999">
    <property type="term" value="P:tetrahydrofolate interconversion"/>
    <property type="evidence" value="ECO:0007669"/>
    <property type="project" value="UniProtKB-UniPathway"/>
</dbReference>
<evidence type="ECO:0000256" key="1">
    <source>
        <dbReference type="ARBA" id="ARBA00001974"/>
    </source>
</evidence>
<comment type="catalytic activity">
    <reaction evidence="11">
        <text>(6S)-5-methyl-5,6,7,8-tetrahydrofolate + NAD(+) = (6R)-5,10-methylene-5,6,7,8-tetrahydrofolate + NADH + H(+)</text>
        <dbReference type="Rhea" id="RHEA:19821"/>
        <dbReference type="ChEBI" id="CHEBI:15378"/>
        <dbReference type="ChEBI" id="CHEBI:15636"/>
        <dbReference type="ChEBI" id="CHEBI:18608"/>
        <dbReference type="ChEBI" id="CHEBI:57540"/>
        <dbReference type="ChEBI" id="CHEBI:57945"/>
        <dbReference type="EC" id="1.5.1.54"/>
    </reaction>
    <physiologicalReaction direction="right-to-left" evidence="11">
        <dbReference type="Rhea" id="RHEA:19823"/>
    </physiologicalReaction>
</comment>
<sequence>MKLAELFNQEKTIFSFEVFPPKRNNPIETIYQTLDELQEIKPDFISVTYGASGSLADNSTCEIASAIKQKYGIESAAHLTCVNSTKEEVSEVLRRLADNGVENILALRGDLVPDVPPKKEFKHASELITFIKETKDYDFGISGACYPEGHLDSRNQVEDILNLKKKVDAGAQHLISQLFFDNEVFYDFVDKARIAGINVPIEAGIMPVTNKKQIERMVSLCGASLPRKFTKMMSRYENKPEAMRDAGIAYAVNQIVDLVSQGVDGVHLYTMNNPYVAKRISESVKSLF</sequence>
<dbReference type="Pfam" id="PF02219">
    <property type="entry name" value="MTHFR"/>
    <property type="match status" value="1"/>
</dbReference>
<dbReference type="CDD" id="cd00537">
    <property type="entry name" value="MTHFR"/>
    <property type="match status" value="1"/>
</dbReference>
<evidence type="ECO:0000256" key="4">
    <source>
        <dbReference type="ARBA" id="ARBA00022605"/>
    </source>
</evidence>
<comment type="caution">
    <text evidence="13">The sequence shown here is derived from an EMBL/GenBank/DDBJ whole genome shotgun (WGS) entry which is preliminary data.</text>
</comment>
<dbReference type="PANTHER" id="PTHR45754:SF3">
    <property type="entry name" value="METHYLENETETRAHYDROFOLATE REDUCTASE (NADPH)"/>
    <property type="match status" value="1"/>
</dbReference>
<proteinExistence type="inferred from homology"/>
<dbReference type="Gene3D" id="3.20.20.220">
    <property type="match status" value="1"/>
</dbReference>
<evidence type="ECO:0000256" key="12">
    <source>
        <dbReference type="RuleBase" id="RU003862"/>
    </source>
</evidence>
<dbReference type="EC" id="1.5.1.54" evidence="12"/>
<dbReference type="AlphaFoldDB" id="A0A845QJX2"/>
<evidence type="ECO:0000256" key="3">
    <source>
        <dbReference type="ARBA" id="ARBA00006743"/>
    </source>
</evidence>
<dbReference type="GO" id="GO:0071949">
    <property type="term" value="F:FAD binding"/>
    <property type="evidence" value="ECO:0007669"/>
    <property type="project" value="TreeGrafter"/>
</dbReference>
<dbReference type="InterPro" id="IPR003171">
    <property type="entry name" value="Mehydrof_redctse-like"/>
</dbReference>
<dbReference type="GO" id="GO:0005829">
    <property type="term" value="C:cytosol"/>
    <property type="evidence" value="ECO:0007669"/>
    <property type="project" value="InterPro"/>
</dbReference>
<evidence type="ECO:0000256" key="7">
    <source>
        <dbReference type="ARBA" id="ARBA00023002"/>
    </source>
</evidence>
<evidence type="ECO:0000256" key="5">
    <source>
        <dbReference type="ARBA" id="ARBA00022630"/>
    </source>
</evidence>
<organism evidence="13 14">
    <name type="scientific">Anaerotruncus colihominis</name>
    <dbReference type="NCBI Taxonomy" id="169435"/>
    <lineage>
        <taxon>Bacteria</taxon>
        <taxon>Bacillati</taxon>
        <taxon>Bacillota</taxon>
        <taxon>Clostridia</taxon>
        <taxon>Eubacteriales</taxon>
        <taxon>Oscillospiraceae</taxon>
        <taxon>Anaerotruncus</taxon>
    </lineage>
</organism>
<dbReference type="PANTHER" id="PTHR45754">
    <property type="entry name" value="METHYLENETETRAHYDROFOLATE REDUCTASE"/>
    <property type="match status" value="1"/>
</dbReference>
<keyword evidence="7 12" id="KW-0560">Oxidoreductase</keyword>
<comment type="pathway">
    <text evidence="10">Amino-acid biosynthesis; L-methionine biosynthesis via de novo pathway.</text>
</comment>
<keyword evidence="14" id="KW-1185">Reference proteome</keyword>
<reference evidence="13 14" key="1">
    <citation type="submission" date="2018-08" db="EMBL/GenBank/DDBJ databases">
        <title>Murine metabolic-syndrome-specific gut microbial biobank.</title>
        <authorList>
            <person name="Liu C."/>
        </authorList>
    </citation>
    <scope>NUCLEOTIDE SEQUENCE [LARGE SCALE GENOMIC DNA]</scope>
    <source>
        <strain evidence="13 14">28</strain>
    </source>
</reference>
<comment type="cofactor">
    <cofactor evidence="1 12">
        <name>FAD</name>
        <dbReference type="ChEBI" id="CHEBI:57692"/>
    </cofactor>
</comment>
<accession>A0A845QJX2</accession>
<evidence type="ECO:0000256" key="2">
    <source>
        <dbReference type="ARBA" id="ARBA00004777"/>
    </source>
</evidence>
<name>A0A845QJX2_9FIRM</name>
<comment type="similarity">
    <text evidence="3 12">Belongs to the methylenetetrahydrofolate reductase family.</text>
</comment>
<gene>
    <name evidence="13" type="primary">metF</name>
    <name evidence="13" type="ORF">D0435_05235</name>
</gene>
<dbReference type="GO" id="GO:0106312">
    <property type="term" value="F:methylenetetrahydrofolate reductase (NADH) activity"/>
    <property type="evidence" value="ECO:0007669"/>
    <property type="project" value="UniProtKB-EC"/>
</dbReference>
<dbReference type="InterPro" id="IPR004620">
    <property type="entry name" value="MTHF_reductase_bac"/>
</dbReference>
<keyword evidence="5 12" id="KW-0285">Flavoprotein</keyword>
<evidence type="ECO:0000313" key="14">
    <source>
        <dbReference type="Proteomes" id="UP000446866"/>
    </source>
</evidence>
<keyword evidence="4" id="KW-0028">Amino-acid biosynthesis</keyword>
<dbReference type="GO" id="GO:0009086">
    <property type="term" value="P:methionine biosynthetic process"/>
    <property type="evidence" value="ECO:0007669"/>
    <property type="project" value="UniProtKB-KW"/>
</dbReference>
<keyword evidence="8" id="KW-0520">NAD</keyword>
<protein>
    <recommendedName>
        <fullName evidence="12">Methylenetetrahydrofolate reductase</fullName>
        <ecNumber evidence="12">1.5.1.54</ecNumber>
    </recommendedName>
</protein>
<evidence type="ECO:0000256" key="10">
    <source>
        <dbReference type="ARBA" id="ARBA00034478"/>
    </source>
</evidence>
<comment type="pathway">
    <text evidence="2 12">One-carbon metabolism; tetrahydrofolate interconversion.</text>
</comment>
<dbReference type="SUPFAM" id="SSF51730">
    <property type="entry name" value="FAD-linked oxidoreductase"/>
    <property type="match status" value="1"/>
</dbReference>
<dbReference type="UniPathway" id="UPA00193"/>
<evidence type="ECO:0000256" key="6">
    <source>
        <dbReference type="ARBA" id="ARBA00022827"/>
    </source>
</evidence>
<keyword evidence="6 12" id="KW-0274">FAD</keyword>
<dbReference type="InterPro" id="IPR029041">
    <property type="entry name" value="FAD-linked_oxidoreductase-like"/>
</dbReference>